<keyword evidence="3" id="KW-1185">Reference proteome</keyword>
<name>A0A5E8C0R3_9ASCO</name>
<reference evidence="2 3" key="1">
    <citation type="submission" date="2019-09" db="EMBL/GenBank/DDBJ databases">
        <authorList>
            <person name="Brejova B."/>
        </authorList>
    </citation>
    <scope>NUCLEOTIDE SEQUENCE [LARGE SCALE GENOMIC DNA]</scope>
</reference>
<protein>
    <submittedName>
        <fullName evidence="2">Uncharacterized protein</fullName>
    </submittedName>
</protein>
<accession>A0A5E8C0R3</accession>
<dbReference type="AlphaFoldDB" id="A0A5E8C0R3"/>
<evidence type="ECO:0000313" key="2">
    <source>
        <dbReference type="EMBL" id="VVT55540.1"/>
    </source>
</evidence>
<sequence>MVSIKSVTLFSALAALVAAAPAPAAAPEAKAIAAAPPTADELLAPYTGVEKRDANAAPAQLLDLGFLSTLLGAIVSFLNDALTSLLTLNLNGTLAAVGDLLTNITTVLVKLVDSLTGVVVGTGLAGALNKLLLTTGLKTLLQALLTIVNQLVKSLSGKTLDSSLINIITSLRGTLNNLSTVLGSAGLGDGVSNLLNSIISLLDTLL</sequence>
<dbReference type="RefSeq" id="XP_031855249.1">
    <property type="nucleotide sequence ID" value="XM_031999358.1"/>
</dbReference>
<organism evidence="2 3">
    <name type="scientific">Magnusiomyces paraingens</name>
    <dbReference type="NCBI Taxonomy" id="2606893"/>
    <lineage>
        <taxon>Eukaryota</taxon>
        <taxon>Fungi</taxon>
        <taxon>Dikarya</taxon>
        <taxon>Ascomycota</taxon>
        <taxon>Saccharomycotina</taxon>
        <taxon>Dipodascomycetes</taxon>
        <taxon>Dipodascales</taxon>
        <taxon>Dipodascaceae</taxon>
        <taxon>Magnusiomyces</taxon>
    </lineage>
</organism>
<dbReference type="Proteomes" id="UP000398389">
    <property type="component" value="Unassembled WGS sequence"/>
</dbReference>
<gene>
    <name evidence="2" type="ORF">SAPINGB_P004643</name>
</gene>
<dbReference type="EMBL" id="CABVLU010000003">
    <property type="protein sequence ID" value="VVT55540.1"/>
    <property type="molecule type" value="Genomic_DNA"/>
</dbReference>
<evidence type="ECO:0000313" key="3">
    <source>
        <dbReference type="Proteomes" id="UP000398389"/>
    </source>
</evidence>
<dbReference type="GeneID" id="43583458"/>
<evidence type="ECO:0000256" key="1">
    <source>
        <dbReference type="SAM" id="SignalP"/>
    </source>
</evidence>
<feature type="signal peptide" evidence="1">
    <location>
        <begin position="1"/>
        <end position="19"/>
    </location>
</feature>
<keyword evidence="1" id="KW-0732">Signal</keyword>
<proteinExistence type="predicted"/>
<feature type="chain" id="PRO_5023140703" evidence="1">
    <location>
        <begin position="20"/>
        <end position="206"/>
    </location>
</feature>